<protein>
    <submittedName>
        <fullName evidence="2">Uncharacterized protein</fullName>
    </submittedName>
</protein>
<organism evidence="2 3">
    <name type="scientific">Monilinia fructicola</name>
    <name type="common">Brown rot fungus</name>
    <name type="synonym">Ciboria fructicola</name>
    <dbReference type="NCBI Taxonomy" id="38448"/>
    <lineage>
        <taxon>Eukaryota</taxon>
        <taxon>Fungi</taxon>
        <taxon>Dikarya</taxon>
        <taxon>Ascomycota</taxon>
        <taxon>Pezizomycotina</taxon>
        <taxon>Leotiomycetes</taxon>
        <taxon>Helotiales</taxon>
        <taxon>Sclerotiniaceae</taxon>
        <taxon>Monilinia</taxon>
    </lineage>
</organism>
<sequence>MHVDEMYVYAKMVIDRVFKANASLERNKLGEGIFARAVLCMCMYVCVSLMSLTVLIKDDIHEIVRDNVVVIENFEFV</sequence>
<evidence type="ECO:0000313" key="2">
    <source>
        <dbReference type="EMBL" id="KAA8574078.1"/>
    </source>
</evidence>
<keyword evidence="1" id="KW-0812">Transmembrane</keyword>
<feature type="transmembrane region" description="Helical" evidence="1">
    <location>
        <begin position="33"/>
        <end position="56"/>
    </location>
</feature>
<dbReference type="AlphaFoldDB" id="A0A5M9JX19"/>
<name>A0A5M9JX19_MONFR</name>
<keyword evidence="1" id="KW-0472">Membrane</keyword>
<gene>
    <name evidence="2" type="ORF">EYC84_005602</name>
</gene>
<dbReference type="EMBL" id="VICG01000003">
    <property type="protein sequence ID" value="KAA8574078.1"/>
    <property type="molecule type" value="Genomic_DNA"/>
</dbReference>
<keyword evidence="1" id="KW-1133">Transmembrane helix</keyword>
<proteinExistence type="predicted"/>
<evidence type="ECO:0000256" key="1">
    <source>
        <dbReference type="SAM" id="Phobius"/>
    </source>
</evidence>
<dbReference type="Proteomes" id="UP000322873">
    <property type="component" value="Unassembled WGS sequence"/>
</dbReference>
<evidence type="ECO:0000313" key="3">
    <source>
        <dbReference type="Proteomes" id="UP000322873"/>
    </source>
</evidence>
<reference evidence="2 3" key="1">
    <citation type="submission" date="2019-06" db="EMBL/GenBank/DDBJ databases">
        <title>Genome Sequence of the Brown Rot Fungal Pathogen Monilinia fructicola.</title>
        <authorList>
            <person name="De Miccolis Angelini R.M."/>
            <person name="Landi L."/>
            <person name="Abate D."/>
            <person name="Pollastro S."/>
            <person name="Romanazzi G."/>
            <person name="Faretra F."/>
        </authorList>
    </citation>
    <scope>NUCLEOTIDE SEQUENCE [LARGE SCALE GENOMIC DNA]</scope>
    <source>
        <strain evidence="2 3">Mfrc123</strain>
    </source>
</reference>
<comment type="caution">
    <text evidence="2">The sequence shown here is derived from an EMBL/GenBank/DDBJ whole genome shotgun (WGS) entry which is preliminary data.</text>
</comment>
<accession>A0A5M9JX19</accession>
<keyword evidence="3" id="KW-1185">Reference proteome</keyword>